<evidence type="ECO:0000313" key="3">
    <source>
        <dbReference type="EMBL" id="MDX5895450.1"/>
    </source>
</evidence>
<dbReference type="EMBL" id="JAWXXX010000002">
    <property type="protein sequence ID" value="MDX5895450.1"/>
    <property type="molecule type" value="Genomic_DNA"/>
</dbReference>
<sequence length="40" mass="4175">MRAQKNLNPGGVLPVAIGVPIVAGAALFGPVALRRRHLDE</sequence>
<name>A0A023X7K5_RUBRA</name>
<keyword evidence="2" id="KW-0614">Plasmid</keyword>
<dbReference type="AlphaFoldDB" id="A0A023X7K5"/>
<protein>
    <submittedName>
        <fullName evidence="2">Uncharacterized protein</fullName>
    </submittedName>
</protein>
<dbReference type="HOGENOM" id="CLU_3295964_0_0_11"/>
<dbReference type="Proteomes" id="UP000025229">
    <property type="component" value="Plasmid 1"/>
</dbReference>
<gene>
    <name evidence="2" type="ORF">RradSPS_2908</name>
    <name evidence="3" type="ORF">SIL72_15590</name>
</gene>
<evidence type="ECO:0000256" key="1">
    <source>
        <dbReference type="SAM" id="Phobius"/>
    </source>
</evidence>
<dbReference type="EMBL" id="CP007515">
    <property type="protein sequence ID" value="AHY48191.1"/>
    <property type="molecule type" value="Genomic_DNA"/>
</dbReference>
<evidence type="ECO:0000313" key="4">
    <source>
        <dbReference type="Proteomes" id="UP000025229"/>
    </source>
</evidence>
<evidence type="ECO:0000313" key="2">
    <source>
        <dbReference type="EMBL" id="AHY48191.1"/>
    </source>
</evidence>
<organism evidence="2 4">
    <name type="scientific">Rubrobacter radiotolerans</name>
    <name type="common">Arthrobacter radiotolerans</name>
    <dbReference type="NCBI Taxonomy" id="42256"/>
    <lineage>
        <taxon>Bacteria</taxon>
        <taxon>Bacillati</taxon>
        <taxon>Actinomycetota</taxon>
        <taxon>Rubrobacteria</taxon>
        <taxon>Rubrobacterales</taxon>
        <taxon>Rubrobacteraceae</taxon>
        <taxon>Rubrobacter</taxon>
    </lineage>
</organism>
<feature type="transmembrane region" description="Helical" evidence="1">
    <location>
        <begin position="12"/>
        <end position="33"/>
    </location>
</feature>
<reference evidence="3" key="2">
    <citation type="submission" date="2023-11" db="EMBL/GenBank/DDBJ databases">
        <title>MicrobeMod: A computational toolkit for identifying prokaryotic methylation and restriction-modification with nanopore sequencing.</title>
        <authorList>
            <person name="Crits-Christoph A."/>
            <person name="Kang S.C."/>
            <person name="Lee H."/>
            <person name="Ostrov N."/>
        </authorList>
    </citation>
    <scope>NUCLEOTIDE SEQUENCE</scope>
    <source>
        <strain evidence="3">ATCC 51242</strain>
    </source>
</reference>
<accession>A0A023X7K5</accession>
<keyword evidence="1" id="KW-1133">Transmembrane helix</keyword>
<reference evidence="2 4" key="1">
    <citation type="submission" date="2014-03" db="EMBL/GenBank/DDBJ databases">
        <title>Complete genome sequence of the Radio-Resistant Rubrobacter radiotolerans RSPS-4.</title>
        <authorList>
            <person name="Egas C.C."/>
            <person name="Barroso C.C."/>
            <person name="Froufe H.J.C."/>
            <person name="Pacheco J.J."/>
            <person name="Albuquerque L.L."/>
            <person name="da Costa M.M.S."/>
        </authorList>
    </citation>
    <scope>NUCLEOTIDE SEQUENCE [LARGE SCALE GENOMIC DNA]</scope>
    <source>
        <strain evidence="2 4">RSPS-4</strain>
        <plasmid evidence="2 4">1</plasmid>
    </source>
</reference>
<keyword evidence="4" id="KW-1185">Reference proteome</keyword>
<dbReference type="RefSeq" id="WP_267890207.1">
    <property type="nucleotide sequence ID" value="NZ_CP007515.1"/>
</dbReference>
<keyword evidence="1" id="KW-0472">Membrane</keyword>
<dbReference type="Proteomes" id="UP001281130">
    <property type="component" value="Unassembled WGS sequence"/>
</dbReference>
<dbReference type="KEGG" id="rrd:RradSPS_2908"/>
<proteinExistence type="predicted"/>
<geneLocation type="plasmid" evidence="2">
    <name>1</name>
</geneLocation>
<keyword evidence="1" id="KW-0812">Transmembrane</keyword>